<keyword evidence="2" id="KW-0378">Hydrolase</keyword>
<evidence type="ECO:0000313" key="3">
    <source>
        <dbReference type="Proteomes" id="UP001171945"/>
    </source>
</evidence>
<dbReference type="Proteomes" id="UP001171945">
    <property type="component" value="Unassembled WGS sequence"/>
</dbReference>
<keyword evidence="2" id="KW-0540">Nuclease</keyword>
<organism evidence="2 3">
    <name type="scientific">Candidatus Marithioploca araucensis</name>
    <dbReference type="NCBI Taxonomy" id="70273"/>
    <lineage>
        <taxon>Bacteria</taxon>
        <taxon>Pseudomonadati</taxon>
        <taxon>Pseudomonadota</taxon>
        <taxon>Gammaproteobacteria</taxon>
        <taxon>Thiotrichales</taxon>
        <taxon>Thiotrichaceae</taxon>
        <taxon>Candidatus Marithioploca</taxon>
    </lineage>
</organism>
<evidence type="ECO:0000259" key="1">
    <source>
        <dbReference type="SMART" id="SM00507"/>
    </source>
</evidence>
<reference evidence="2" key="1">
    <citation type="submission" date="2023-06" db="EMBL/GenBank/DDBJ databases">
        <title>Uncultivated large filamentous bacteria from sulfidic sediments reveal new species and different genomic features in energy metabolism and defense.</title>
        <authorList>
            <person name="Fonseca A."/>
        </authorList>
    </citation>
    <scope>NUCLEOTIDE SEQUENCE</scope>
    <source>
        <strain evidence="2">HSG4</strain>
    </source>
</reference>
<dbReference type="Pfam" id="PF01844">
    <property type="entry name" value="HNH"/>
    <property type="match status" value="1"/>
</dbReference>
<evidence type="ECO:0000313" key="2">
    <source>
        <dbReference type="EMBL" id="MDM8563715.1"/>
    </source>
</evidence>
<dbReference type="Gene3D" id="1.10.30.50">
    <property type="match status" value="1"/>
</dbReference>
<keyword evidence="2" id="KW-0255">Endonuclease</keyword>
<dbReference type="InterPro" id="IPR002711">
    <property type="entry name" value="HNH"/>
</dbReference>
<dbReference type="PANTHER" id="PTHR33877">
    <property type="entry name" value="SLL1193 PROTEIN"/>
    <property type="match status" value="1"/>
</dbReference>
<dbReference type="PANTHER" id="PTHR33877:SF1">
    <property type="entry name" value="TYPE IV METHYL-DIRECTED RESTRICTION ENZYME ECOKMCRA"/>
    <property type="match status" value="1"/>
</dbReference>
<sequence length="142" mass="16289">MSITYIPAELRRQVRADAGRHCGYCLSAEMITGIPLEIEHTIPESLGGKTVRENLWLACHSCNKFKGNRIQFVDPLTKKMVPFFNPRTQNWHKHFHWSFDGTLIVGDTPYGRATIEALQLNNEYVVEARRAWVIAGWHPPTD</sequence>
<feature type="domain" description="HNH nuclease" evidence="1">
    <location>
        <begin position="9"/>
        <end position="64"/>
    </location>
</feature>
<keyword evidence="3" id="KW-1185">Reference proteome</keyword>
<accession>A0ABT7VVV1</accession>
<comment type="caution">
    <text evidence="2">The sequence shown here is derived from an EMBL/GenBank/DDBJ whole genome shotgun (WGS) entry which is preliminary data.</text>
</comment>
<dbReference type="GO" id="GO:0004519">
    <property type="term" value="F:endonuclease activity"/>
    <property type="evidence" value="ECO:0007669"/>
    <property type="project" value="UniProtKB-KW"/>
</dbReference>
<proteinExistence type="predicted"/>
<protein>
    <submittedName>
        <fullName evidence="2">HNH endonuclease</fullName>
    </submittedName>
</protein>
<dbReference type="InterPro" id="IPR003615">
    <property type="entry name" value="HNH_nuc"/>
</dbReference>
<dbReference type="EMBL" id="JAUCGM010000827">
    <property type="protein sequence ID" value="MDM8563715.1"/>
    <property type="molecule type" value="Genomic_DNA"/>
</dbReference>
<gene>
    <name evidence="2" type="ORF">QUF54_10215</name>
</gene>
<name>A0ABT7VVV1_9GAMM</name>
<dbReference type="SMART" id="SM00507">
    <property type="entry name" value="HNHc"/>
    <property type="match status" value="1"/>
</dbReference>
<dbReference type="InterPro" id="IPR052892">
    <property type="entry name" value="NA-targeting_endonuclease"/>
</dbReference>
<dbReference type="CDD" id="cd00085">
    <property type="entry name" value="HNHc"/>
    <property type="match status" value="1"/>
</dbReference>